<gene>
    <name evidence="1" type="ORF">WICPIJ_004941</name>
</gene>
<dbReference type="Proteomes" id="UP000774326">
    <property type="component" value="Unassembled WGS sequence"/>
</dbReference>
<name>A0A9P8Q6P9_WICPI</name>
<dbReference type="EMBL" id="JAEUBG010002738">
    <property type="protein sequence ID" value="KAH3684087.1"/>
    <property type="molecule type" value="Genomic_DNA"/>
</dbReference>
<organism evidence="1 2">
    <name type="scientific">Wickerhamomyces pijperi</name>
    <name type="common">Yeast</name>
    <name type="synonym">Pichia pijperi</name>
    <dbReference type="NCBI Taxonomy" id="599730"/>
    <lineage>
        <taxon>Eukaryota</taxon>
        <taxon>Fungi</taxon>
        <taxon>Dikarya</taxon>
        <taxon>Ascomycota</taxon>
        <taxon>Saccharomycotina</taxon>
        <taxon>Saccharomycetes</taxon>
        <taxon>Phaffomycetales</taxon>
        <taxon>Wickerhamomycetaceae</taxon>
        <taxon>Wickerhamomyces</taxon>
    </lineage>
</organism>
<comment type="caution">
    <text evidence="1">The sequence shown here is derived from an EMBL/GenBank/DDBJ whole genome shotgun (WGS) entry which is preliminary data.</text>
</comment>
<proteinExistence type="predicted"/>
<reference evidence="1" key="1">
    <citation type="journal article" date="2021" name="Open Biol.">
        <title>Shared evolutionary footprints suggest mitochondrial oxidative damage underlies multiple complex I losses in fungi.</title>
        <authorList>
            <person name="Schikora-Tamarit M.A."/>
            <person name="Marcet-Houben M."/>
            <person name="Nosek J."/>
            <person name="Gabaldon T."/>
        </authorList>
    </citation>
    <scope>NUCLEOTIDE SEQUENCE</scope>
    <source>
        <strain evidence="1">CBS2887</strain>
    </source>
</reference>
<keyword evidence="2" id="KW-1185">Reference proteome</keyword>
<sequence>MNIHFEFIMSEISQNPTLRLNLPIEYQLINPGSMLGLIHGPRKEIDFSIDLIFVNHKSNEENKGSRGVLTSRFVIRDPTPGLIFKQIFLVIARKLQEQMIQFTTFKMDHSLFSIFSEVQAEYESKVPIFNKDIQAEMCREIWMIDKPTASATNLCLGRVRSRA</sequence>
<evidence type="ECO:0000313" key="1">
    <source>
        <dbReference type="EMBL" id="KAH3684087.1"/>
    </source>
</evidence>
<dbReference type="AlphaFoldDB" id="A0A9P8Q6P9"/>
<accession>A0A9P8Q6P9</accession>
<evidence type="ECO:0000313" key="2">
    <source>
        <dbReference type="Proteomes" id="UP000774326"/>
    </source>
</evidence>
<reference evidence="1" key="2">
    <citation type="submission" date="2021-01" db="EMBL/GenBank/DDBJ databases">
        <authorList>
            <person name="Schikora-Tamarit M.A."/>
        </authorList>
    </citation>
    <scope>NUCLEOTIDE SEQUENCE</scope>
    <source>
        <strain evidence="1">CBS2887</strain>
    </source>
</reference>
<protein>
    <submittedName>
        <fullName evidence="1">Uncharacterized protein</fullName>
    </submittedName>
</protein>